<feature type="transmembrane region" description="Helical" evidence="7">
    <location>
        <begin position="92"/>
        <end position="113"/>
    </location>
</feature>
<reference evidence="10" key="1">
    <citation type="journal article" date="2013" name="Nature">
        <title>Pan genome of the phytoplankton Emiliania underpins its global distribution.</title>
        <authorList>
            <person name="Read B.A."/>
            <person name="Kegel J."/>
            <person name="Klute M.J."/>
            <person name="Kuo A."/>
            <person name="Lefebvre S.C."/>
            <person name="Maumus F."/>
            <person name="Mayer C."/>
            <person name="Miller J."/>
            <person name="Monier A."/>
            <person name="Salamov A."/>
            <person name="Young J."/>
            <person name="Aguilar M."/>
            <person name="Claverie J.M."/>
            <person name="Frickenhaus S."/>
            <person name="Gonzalez K."/>
            <person name="Herman E.K."/>
            <person name="Lin Y.C."/>
            <person name="Napier J."/>
            <person name="Ogata H."/>
            <person name="Sarno A.F."/>
            <person name="Shmutz J."/>
            <person name="Schroeder D."/>
            <person name="de Vargas C."/>
            <person name="Verret F."/>
            <person name="von Dassow P."/>
            <person name="Valentin K."/>
            <person name="Van de Peer Y."/>
            <person name="Wheeler G."/>
            <person name="Dacks J.B."/>
            <person name="Delwiche C.F."/>
            <person name="Dyhrman S.T."/>
            <person name="Glockner G."/>
            <person name="John U."/>
            <person name="Richards T."/>
            <person name="Worden A.Z."/>
            <person name="Zhang X."/>
            <person name="Grigoriev I.V."/>
            <person name="Allen A.E."/>
            <person name="Bidle K."/>
            <person name="Borodovsky M."/>
            <person name="Bowler C."/>
            <person name="Brownlee C."/>
            <person name="Cock J.M."/>
            <person name="Elias M."/>
            <person name="Gladyshev V.N."/>
            <person name="Groth M."/>
            <person name="Guda C."/>
            <person name="Hadaegh A."/>
            <person name="Iglesias-Rodriguez M.D."/>
            <person name="Jenkins J."/>
            <person name="Jones B.M."/>
            <person name="Lawson T."/>
            <person name="Leese F."/>
            <person name="Lindquist E."/>
            <person name="Lobanov A."/>
            <person name="Lomsadze A."/>
            <person name="Malik S.B."/>
            <person name="Marsh M.E."/>
            <person name="Mackinder L."/>
            <person name="Mock T."/>
            <person name="Mueller-Roeber B."/>
            <person name="Pagarete A."/>
            <person name="Parker M."/>
            <person name="Probert I."/>
            <person name="Quesneville H."/>
            <person name="Raines C."/>
            <person name="Rensing S.A."/>
            <person name="Riano-Pachon D.M."/>
            <person name="Richier S."/>
            <person name="Rokitta S."/>
            <person name="Shiraiwa Y."/>
            <person name="Soanes D.M."/>
            <person name="van der Giezen M."/>
            <person name="Wahlund T.M."/>
            <person name="Williams B."/>
            <person name="Wilson W."/>
            <person name="Wolfe G."/>
            <person name="Wurch L.L."/>
        </authorList>
    </citation>
    <scope>NUCLEOTIDE SEQUENCE</scope>
</reference>
<dbReference type="Proteomes" id="UP000013827">
    <property type="component" value="Unassembled WGS sequence"/>
</dbReference>
<dbReference type="SUPFAM" id="SSF103473">
    <property type="entry name" value="MFS general substrate transporter"/>
    <property type="match status" value="1"/>
</dbReference>
<feature type="transmembrane region" description="Helical" evidence="7">
    <location>
        <begin position="67"/>
        <end position="86"/>
    </location>
</feature>
<feature type="transmembrane region" description="Helical" evidence="7">
    <location>
        <begin position="125"/>
        <end position="147"/>
    </location>
</feature>
<keyword evidence="3 7" id="KW-0812">Transmembrane</keyword>
<dbReference type="InterPro" id="IPR036259">
    <property type="entry name" value="MFS_trans_sf"/>
</dbReference>
<dbReference type="Gene3D" id="1.20.1250.20">
    <property type="entry name" value="MFS general substrate transporter like domains"/>
    <property type="match status" value="1"/>
</dbReference>
<dbReference type="InterPro" id="IPR044770">
    <property type="entry name" value="MFS_spinster-like"/>
</dbReference>
<keyword evidence="4 7" id="KW-1133">Transmembrane helix</keyword>
<dbReference type="InterPro" id="IPR020846">
    <property type="entry name" value="MFS_dom"/>
</dbReference>
<feature type="transmembrane region" description="Helical" evidence="7">
    <location>
        <begin position="313"/>
        <end position="333"/>
    </location>
</feature>
<keyword evidence="10" id="KW-1185">Reference proteome</keyword>
<keyword evidence="5 7" id="KW-0472">Membrane</keyword>
<dbReference type="eggNOG" id="KOG1330">
    <property type="taxonomic scope" value="Eukaryota"/>
</dbReference>
<dbReference type="PaxDb" id="2903-EOD31841"/>
<comment type="similarity">
    <text evidence="6">Belongs to the major facilitator superfamily. Spinster (TC 2.A.1.49) family.</text>
</comment>
<dbReference type="KEGG" id="ehx:EMIHUDRAFT_52594"/>
<evidence type="ECO:0000313" key="10">
    <source>
        <dbReference type="Proteomes" id="UP000013827"/>
    </source>
</evidence>
<dbReference type="PROSITE" id="PS50850">
    <property type="entry name" value="MFS"/>
    <property type="match status" value="1"/>
</dbReference>
<evidence type="ECO:0000256" key="4">
    <source>
        <dbReference type="ARBA" id="ARBA00022989"/>
    </source>
</evidence>
<comment type="subcellular location">
    <subcellularLocation>
        <location evidence="1">Membrane</location>
        <topology evidence="1">Multi-pass membrane protein</topology>
    </subcellularLocation>
</comment>
<feature type="transmembrane region" description="Helical" evidence="7">
    <location>
        <begin position="159"/>
        <end position="178"/>
    </location>
</feature>
<reference evidence="9" key="2">
    <citation type="submission" date="2024-10" db="UniProtKB">
        <authorList>
            <consortium name="EnsemblProtists"/>
        </authorList>
    </citation>
    <scope>IDENTIFICATION</scope>
</reference>
<feature type="domain" description="Major facilitator superfamily (MFS) profile" evidence="8">
    <location>
        <begin position="1"/>
        <end position="429"/>
    </location>
</feature>
<evidence type="ECO:0000313" key="9">
    <source>
        <dbReference type="EnsemblProtists" id="EOD31841"/>
    </source>
</evidence>
<feature type="transmembrane region" description="Helical" evidence="7">
    <location>
        <begin position="402"/>
        <end position="421"/>
    </location>
</feature>
<evidence type="ECO:0000256" key="7">
    <source>
        <dbReference type="SAM" id="Phobius"/>
    </source>
</evidence>
<dbReference type="Pfam" id="PF07690">
    <property type="entry name" value="MFS_1"/>
    <property type="match status" value="1"/>
</dbReference>
<keyword evidence="2" id="KW-0813">Transport</keyword>
<organism evidence="9 10">
    <name type="scientific">Emiliania huxleyi (strain CCMP1516)</name>
    <dbReference type="NCBI Taxonomy" id="280463"/>
    <lineage>
        <taxon>Eukaryota</taxon>
        <taxon>Haptista</taxon>
        <taxon>Haptophyta</taxon>
        <taxon>Prymnesiophyceae</taxon>
        <taxon>Isochrysidales</taxon>
        <taxon>Noelaerhabdaceae</taxon>
        <taxon>Emiliania</taxon>
    </lineage>
</organism>
<dbReference type="GO" id="GO:0022857">
    <property type="term" value="F:transmembrane transporter activity"/>
    <property type="evidence" value="ECO:0007669"/>
    <property type="project" value="InterPro"/>
</dbReference>
<dbReference type="AlphaFoldDB" id="A0A0D3K7V6"/>
<dbReference type="GO" id="GO:0016020">
    <property type="term" value="C:membrane"/>
    <property type="evidence" value="ECO:0007669"/>
    <property type="project" value="UniProtKB-SubCell"/>
</dbReference>
<evidence type="ECO:0000256" key="2">
    <source>
        <dbReference type="ARBA" id="ARBA00022448"/>
    </source>
</evidence>
<dbReference type="RefSeq" id="XP_005784270.1">
    <property type="nucleotide sequence ID" value="XM_005784213.1"/>
</dbReference>
<evidence type="ECO:0000256" key="1">
    <source>
        <dbReference type="ARBA" id="ARBA00004141"/>
    </source>
</evidence>
<dbReference type="EnsemblProtists" id="EOD31841">
    <property type="protein sequence ID" value="EOD31841"/>
    <property type="gene ID" value="EMIHUDRAFT_52594"/>
</dbReference>
<sequence length="435" mass="44900">TFVLLCAVIAIDKADQILLPAVYLEVCNEYGAGPAALGMATFWRGIVQSIVALAVGPLGGRYDRVKLIAMGCVFWSVASLFVGSATSMRTLVISRALNGVGIGLVIPLVYALVADLCPANLSGRAFGVLNFANNGGAALGGFLATQLADTDGAVAGWRLVFYSVAVVSCATAAVLLCFGRDVRPALTDATGGGRLARPPPLSARAALAEAWHVATVPTFLIIILQGAVGSAPWYSMSFLTLYFELRGLSHAAAGATRSLLDTGAMFGNLLGGALNDLAARLAPTHGRVLVGQLSVFSGLPIFLLLFYGSAPRAAAPLMLLAGLLVSWCGGVNNSMMAEVVDPALRTTIYGLDRALEGVVAPVGGLAAGWIAEEFFGFAQSDGGALHDGGAEDAGNAKALGDALAVTMLVPWGFCFLAYSLLHCTYGRDKRKTEAA</sequence>
<name>A0A0D3K7V6_EMIH1</name>
<dbReference type="GeneID" id="17277109"/>
<dbReference type="InterPro" id="IPR011701">
    <property type="entry name" value="MFS"/>
</dbReference>
<protein>
    <recommendedName>
        <fullName evidence="8">Major facilitator superfamily (MFS) profile domain-containing protein</fullName>
    </recommendedName>
</protein>
<evidence type="ECO:0000256" key="3">
    <source>
        <dbReference type="ARBA" id="ARBA00022692"/>
    </source>
</evidence>
<feature type="transmembrane region" description="Helical" evidence="7">
    <location>
        <begin position="30"/>
        <end position="55"/>
    </location>
</feature>
<dbReference type="PANTHER" id="PTHR23505">
    <property type="entry name" value="SPINSTER"/>
    <property type="match status" value="1"/>
</dbReference>
<evidence type="ECO:0000256" key="5">
    <source>
        <dbReference type="ARBA" id="ARBA00023136"/>
    </source>
</evidence>
<dbReference type="PANTHER" id="PTHR23505:SF52">
    <property type="entry name" value="MAJOR FACILITATOR SUPERFAMILY PROTEIN"/>
    <property type="match status" value="1"/>
</dbReference>
<proteinExistence type="inferred from homology"/>
<dbReference type="HOGENOM" id="CLU_001265_15_0_1"/>
<accession>A0A0D3K7V6</accession>
<feature type="transmembrane region" description="Helical" evidence="7">
    <location>
        <begin position="354"/>
        <end position="371"/>
    </location>
</feature>
<evidence type="ECO:0000256" key="6">
    <source>
        <dbReference type="ARBA" id="ARBA00024338"/>
    </source>
</evidence>
<dbReference type="OMA" id="IVEMDYG"/>
<evidence type="ECO:0000259" key="8">
    <source>
        <dbReference type="PROSITE" id="PS50850"/>
    </source>
</evidence>
<feature type="transmembrane region" description="Helical" evidence="7">
    <location>
        <begin position="288"/>
        <end position="307"/>
    </location>
</feature>